<accession>A0ABZ3J5L3</accession>
<comment type="subcellular location">
    <subcellularLocation>
        <location evidence="1">Cell membrane</location>
        <topology evidence="1">Multi-pass membrane protein</topology>
    </subcellularLocation>
</comment>
<evidence type="ECO:0000256" key="1">
    <source>
        <dbReference type="ARBA" id="ARBA00004651"/>
    </source>
</evidence>
<feature type="transmembrane region" description="Helical" evidence="6">
    <location>
        <begin position="370"/>
        <end position="388"/>
    </location>
</feature>
<feature type="transmembrane region" description="Helical" evidence="6">
    <location>
        <begin position="408"/>
        <end position="430"/>
    </location>
</feature>
<keyword evidence="4 6" id="KW-1133">Transmembrane helix</keyword>
<dbReference type="InterPro" id="IPR051337">
    <property type="entry name" value="OPA_Antiporter"/>
</dbReference>
<proteinExistence type="predicted"/>
<dbReference type="Pfam" id="PF07690">
    <property type="entry name" value="MFS_1"/>
    <property type="match status" value="1"/>
</dbReference>
<feature type="domain" description="Major facilitator superfamily (MFS) profile" evidence="7">
    <location>
        <begin position="25"/>
        <end position="435"/>
    </location>
</feature>
<gene>
    <name evidence="8" type="ORF">SPACI_037760</name>
</gene>
<keyword evidence="5 6" id="KW-0472">Membrane</keyword>
<feature type="transmembrane region" description="Helical" evidence="6">
    <location>
        <begin position="277"/>
        <end position="298"/>
    </location>
</feature>
<dbReference type="InterPro" id="IPR036259">
    <property type="entry name" value="MFS_trans_sf"/>
</dbReference>
<dbReference type="InterPro" id="IPR020846">
    <property type="entry name" value="MFS_dom"/>
</dbReference>
<evidence type="ECO:0000256" key="5">
    <source>
        <dbReference type="ARBA" id="ARBA00023136"/>
    </source>
</evidence>
<evidence type="ECO:0000256" key="4">
    <source>
        <dbReference type="ARBA" id="ARBA00022989"/>
    </source>
</evidence>
<feature type="transmembrane region" description="Helical" evidence="6">
    <location>
        <begin position="21"/>
        <end position="39"/>
    </location>
</feature>
<dbReference type="PIRSF" id="PIRSF002808">
    <property type="entry name" value="Hexose_phosphate_transp"/>
    <property type="match status" value="1"/>
</dbReference>
<feature type="transmembrane region" description="Helical" evidence="6">
    <location>
        <begin position="92"/>
        <end position="110"/>
    </location>
</feature>
<sequence length="436" mass="47472">MNYDIDRVVNEAELLDKMKKYRLLIFLVISATYLVSYFHRAAPAVVGPEIMKEFSLAPSALGFIGSMYFWAYAATALPAGLLADSWGSRKTIAVFVFLAGIGGFVFSLATTVASMAWGRFIIGFGVGVVYVAAMRILADWYKPDELATYSGVLLAVGNIGALISTTPLVLLMGGIGWRNSFSLVAVLTIAASAIAYKVIRDKPNEMGFPSWQDMAGSETREANKKTTLCEAIKVVFGNRKFYLLGLLLFSFYGTFMGVGSLWAGPYLQNIYGISKQVSGNILMMFPLGMVFGCPLSGYVSDKILKSRKKVLLWGCILHTLCYIPLLFLTDSLSIVFLYVLFFGYGFSGGSFVSCFVGAQEIYEPRFAGTAVGALNIFLFSGGAFYQYVMGAVINSFVPLAPGVYPLAAYQTAFAIPACGLLIGIIAFIFFKENRAR</sequence>
<evidence type="ECO:0000259" key="7">
    <source>
        <dbReference type="PROSITE" id="PS50850"/>
    </source>
</evidence>
<organism evidence="8 9">
    <name type="scientific">Sporomusa acidovorans (strain ATCC 49682 / DSM 3132 / Mol)</name>
    <dbReference type="NCBI Taxonomy" id="1123286"/>
    <lineage>
        <taxon>Bacteria</taxon>
        <taxon>Bacillati</taxon>
        <taxon>Bacillota</taxon>
        <taxon>Negativicutes</taxon>
        <taxon>Selenomonadales</taxon>
        <taxon>Sporomusaceae</taxon>
        <taxon>Sporomusa</taxon>
    </lineage>
</organism>
<dbReference type="PANTHER" id="PTHR43826:SF3">
    <property type="entry name" value="GLUCOSE-6-PHOSPHATE EXCHANGER SLC37A4"/>
    <property type="match status" value="1"/>
</dbReference>
<name>A0ABZ3J5L3_SPOA4</name>
<feature type="transmembrane region" description="Helical" evidence="6">
    <location>
        <begin position="149"/>
        <end position="175"/>
    </location>
</feature>
<dbReference type="RefSeq" id="WP_169716675.1">
    <property type="nucleotide sequence ID" value="NZ_CP155571.1"/>
</dbReference>
<dbReference type="PROSITE" id="PS50850">
    <property type="entry name" value="MFS"/>
    <property type="match status" value="1"/>
</dbReference>
<feature type="transmembrane region" description="Helical" evidence="6">
    <location>
        <begin position="116"/>
        <end position="137"/>
    </location>
</feature>
<protein>
    <recommendedName>
        <fullName evidence="7">Major facilitator superfamily (MFS) profile domain-containing protein</fullName>
    </recommendedName>
</protein>
<keyword evidence="2" id="KW-0813">Transport</keyword>
<dbReference type="EMBL" id="CP155571">
    <property type="protein sequence ID" value="XFO73669.1"/>
    <property type="molecule type" value="Genomic_DNA"/>
</dbReference>
<evidence type="ECO:0000256" key="3">
    <source>
        <dbReference type="ARBA" id="ARBA00022692"/>
    </source>
</evidence>
<dbReference type="Proteomes" id="UP000216052">
    <property type="component" value="Chromosome"/>
</dbReference>
<dbReference type="Gene3D" id="1.20.1250.20">
    <property type="entry name" value="MFS general substrate transporter like domains"/>
    <property type="match status" value="2"/>
</dbReference>
<feature type="transmembrane region" description="Helical" evidence="6">
    <location>
        <begin position="241"/>
        <end position="265"/>
    </location>
</feature>
<dbReference type="InterPro" id="IPR011701">
    <property type="entry name" value="MFS"/>
</dbReference>
<dbReference type="PANTHER" id="PTHR43826">
    <property type="entry name" value="GLUCOSE-6-PHOSPHATE EXCHANGER SLC37A4"/>
    <property type="match status" value="1"/>
</dbReference>
<evidence type="ECO:0000313" key="9">
    <source>
        <dbReference type="Proteomes" id="UP000216052"/>
    </source>
</evidence>
<keyword evidence="9" id="KW-1185">Reference proteome</keyword>
<keyword evidence="3 6" id="KW-0812">Transmembrane</keyword>
<evidence type="ECO:0000313" key="8">
    <source>
        <dbReference type="EMBL" id="XFO73669.1"/>
    </source>
</evidence>
<feature type="transmembrane region" description="Helical" evidence="6">
    <location>
        <begin position="59"/>
        <end position="80"/>
    </location>
</feature>
<feature type="transmembrane region" description="Helical" evidence="6">
    <location>
        <begin position="181"/>
        <end position="199"/>
    </location>
</feature>
<feature type="transmembrane region" description="Helical" evidence="6">
    <location>
        <begin position="335"/>
        <end position="358"/>
    </location>
</feature>
<evidence type="ECO:0000256" key="6">
    <source>
        <dbReference type="SAM" id="Phobius"/>
    </source>
</evidence>
<feature type="transmembrane region" description="Helical" evidence="6">
    <location>
        <begin position="310"/>
        <end position="329"/>
    </location>
</feature>
<evidence type="ECO:0000256" key="2">
    <source>
        <dbReference type="ARBA" id="ARBA00022448"/>
    </source>
</evidence>
<reference evidence="8" key="1">
    <citation type="submission" date="2024-05" db="EMBL/GenBank/DDBJ databases">
        <title>Isolation and characterization of Sporomusa carbonis sp. nov., a carboxydotrophic hydrogenogen in the genus of Sporomusa isolated from a charcoal burning pile.</title>
        <authorList>
            <person name="Boeer T."/>
            <person name="Rosenbaum F."/>
            <person name="Eysell L."/>
            <person name="Mueller V."/>
            <person name="Daniel R."/>
            <person name="Poehlein A."/>
        </authorList>
    </citation>
    <scope>NUCLEOTIDE SEQUENCE [LARGE SCALE GENOMIC DNA]</scope>
    <source>
        <strain evidence="8">DSM 3132</strain>
    </source>
</reference>
<dbReference type="SUPFAM" id="SSF103473">
    <property type="entry name" value="MFS general substrate transporter"/>
    <property type="match status" value="1"/>
</dbReference>
<dbReference type="InterPro" id="IPR000849">
    <property type="entry name" value="Sugar_P_transporter"/>
</dbReference>